<dbReference type="GeneID" id="18916047"/>
<dbReference type="KEGG" id="pco:PHACADRAFT_254338"/>
<dbReference type="Proteomes" id="UP000008370">
    <property type="component" value="Unassembled WGS sequence"/>
</dbReference>
<dbReference type="InParanoid" id="K5X2D1"/>
<dbReference type="OrthoDB" id="2735574at2759"/>
<dbReference type="EMBL" id="JH930471">
    <property type="protein sequence ID" value="EKM56937.1"/>
    <property type="molecule type" value="Genomic_DNA"/>
</dbReference>
<protein>
    <submittedName>
        <fullName evidence="1">Uncharacterized protein</fullName>
    </submittedName>
</protein>
<gene>
    <name evidence="1" type="ORF">PHACADRAFT_254338</name>
</gene>
<evidence type="ECO:0000313" key="1">
    <source>
        <dbReference type="EMBL" id="EKM56937.1"/>
    </source>
</evidence>
<dbReference type="HOGENOM" id="CLU_729788_0_0_1"/>
<evidence type="ECO:0000313" key="2">
    <source>
        <dbReference type="Proteomes" id="UP000008370"/>
    </source>
</evidence>
<keyword evidence="2" id="KW-1185">Reference proteome</keyword>
<accession>K5X2D1</accession>
<dbReference type="SUPFAM" id="SSF52047">
    <property type="entry name" value="RNI-like"/>
    <property type="match status" value="1"/>
</dbReference>
<sequence>MSFGTVFAQATELEWLDLGRGSVLDEDDRISDAVAAMTKLRVLLIQSPTPTTLKTLKDMQAPLTAVDADFFGYNGRCRDPVVVFSPFKESLETMKVASVHFSKPDVRYHRVTSLTAQDCHNVHLLNMVRCFPNLQDLHLEVGQGAVSSEWFIDSQRSQNLEARAQVVWQSLTRLSGNLVCLYTLALCHSVDHLCVASSMLTPADEERLSAVLRDLRGLHSLYLKLKAPDFDTATLDRALAPVKATLAELMLRLEYRGRNYREVPAYTNAMIESLSAFPLHTLRLCIKWYYNGPKGDPMFDSNFNHLSIAEHAMRCIASLRYIYVEIEPTATEFDIESKVEGDGRLVRFLQPLEEQWSLADPDALFSNDFLESWWQVTGS</sequence>
<proteinExistence type="predicted"/>
<reference evidence="1 2" key="1">
    <citation type="journal article" date="2012" name="BMC Genomics">
        <title>Comparative genomics of the white-rot fungi, Phanerochaete carnosa and P. chrysosporium, to elucidate the genetic basis of the distinct wood types they colonize.</title>
        <authorList>
            <person name="Suzuki H."/>
            <person name="MacDonald J."/>
            <person name="Syed K."/>
            <person name="Salamov A."/>
            <person name="Hori C."/>
            <person name="Aerts A."/>
            <person name="Henrissat B."/>
            <person name="Wiebenga A."/>
            <person name="vanKuyk P.A."/>
            <person name="Barry K."/>
            <person name="Lindquist E."/>
            <person name="LaButti K."/>
            <person name="Lapidus A."/>
            <person name="Lucas S."/>
            <person name="Coutinho P."/>
            <person name="Gong Y."/>
            <person name="Samejima M."/>
            <person name="Mahadevan R."/>
            <person name="Abou-Zaid M."/>
            <person name="de Vries R.P."/>
            <person name="Igarashi K."/>
            <person name="Yadav J.S."/>
            <person name="Grigoriev I.V."/>
            <person name="Master E.R."/>
        </authorList>
    </citation>
    <scope>NUCLEOTIDE SEQUENCE [LARGE SCALE GENOMIC DNA]</scope>
    <source>
        <strain evidence="1 2">HHB-10118-sp</strain>
    </source>
</reference>
<name>K5X2D1_PHACS</name>
<dbReference type="RefSeq" id="XP_007394767.1">
    <property type="nucleotide sequence ID" value="XM_007394705.1"/>
</dbReference>
<organism evidence="1 2">
    <name type="scientific">Phanerochaete carnosa (strain HHB-10118-sp)</name>
    <name type="common">White-rot fungus</name>
    <name type="synonym">Peniophora carnosa</name>
    <dbReference type="NCBI Taxonomy" id="650164"/>
    <lineage>
        <taxon>Eukaryota</taxon>
        <taxon>Fungi</taxon>
        <taxon>Dikarya</taxon>
        <taxon>Basidiomycota</taxon>
        <taxon>Agaricomycotina</taxon>
        <taxon>Agaricomycetes</taxon>
        <taxon>Polyporales</taxon>
        <taxon>Phanerochaetaceae</taxon>
        <taxon>Phanerochaete</taxon>
    </lineage>
</organism>
<dbReference type="AlphaFoldDB" id="K5X2D1"/>